<dbReference type="OrthoDB" id="3583338at2759"/>
<keyword evidence="4" id="KW-1185">Reference proteome</keyword>
<protein>
    <recommendedName>
        <fullName evidence="2">Linalool dehydratase/isomerase domain-containing protein</fullName>
    </recommendedName>
</protein>
<feature type="transmembrane region" description="Helical" evidence="1">
    <location>
        <begin position="41"/>
        <end position="66"/>
    </location>
</feature>
<name>A0A3D8RJZ3_9HELO</name>
<dbReference type="InterPro" id="IPR041411">
    <property type="entry name" value="Ldi"/>
</dbReference>
<keyword evidence="1" id="KW-0472">Membrane</keyword>
<keyword evidence="1" id="KW-0812">Transmembrane</keyword>
<gene>
    <name evidence="3" type="ORF">BP5796_07666</name>
</gene>
<evidence type="ECO:0000313" key="4">
    <source>
        <dbReference type="Proteomes" id="UP000256328"/>
    </source>
</evidence>
<accession>A0A3D8RJZ3</accession>
<evidence type="ECO:0000259" key="2">
    <source>
        <dbReference type="Pfam" id="PF18566"/>
    </source>
</evidence>
<organism evidence="3 4">
    <name type="scientific">Coleophoma crateriformis</name>
    <dbReference type="NCBI Taxonomy" id="565419"/>
    <lineage>
        <taxon>Eukaryota</taxon>
        <taxon>Fungi</taxon>
        <taxon>Dikarya</taxon>
        <taxon>Ascomycota</taxon>
        <taxon>Pezizomycotina</taxon>
        <taxon>Leotiomycetes</taxon>
        <taxon>Helotiales</taxon>
        <taxon>Dermateaceae</taxon>
        <taxon>Coleophoma</taxon>
    </lineage>
</organism>
<evidence type="ECO:0000256" key="1">
    <source>
        <dbReference type="SAM" id="Phobius"/>
    </source>
</evidence>
<feature type="transmembrane region" description="Helical" evidence="1">
    <location>
        <begin position="112"/>
        <end position="133"/>
    </location>
</feature>
<feature type="transmembrane region" description="Helical" evidence="1">
    <location>
        <begin position="73"/>
        <end position="92"/>
    </location>
</feature>
<feature type="transmembrane region" description="Helical" evidence="1">
    <location>
        <begin position="12"/>
        <end position="29"/>
    </location>
</feature>
<dbReference type="EMBL" id="PDLN01000010">
    <property type="protein sequence ID" value="RDW74224.1"/>
    <property type="molecule type" value="Genomic_DNA"/>
</dbReference>
<proteinExistence type="predicted"/>
<dbReference type="Proteomes" id="UP000256328">
    <property type="component" value="Unassembled WGS sequence"/>
</dbReference>
<keyword evidence="1" id="KW-1133">Transmembrane helix</keyword>
<evidence type="ECO:0000313" key="3">
    <source>
        <dbReference type="EMBL" id="RDW74224.1"/>
    </source>
</evidence>
<reference evidence="3 4" key="1">
    <citation type="journal article" date="2018" name="IMA Fungus">
        <title>IMA Genome-F 9: Draft genome sequence of Annulohypoxylon stygium, Aspergillus mulundensis, Berkeleyomyces basicola (syn. Thielaviopsis basicola), Ceratocystis smalleyi, two Cercospora beticola strains, Coleophoma cylindrospora, Fusarium fracticaudum, Phialophora cf. hyalina, and Morchella septimelata.</title>
        <authorList>
            <person name="Wingfield B.D."/>
            <person name="Bills G.F."/>
            <person name="Dong Y."/>
            <person name="Huang W."/>
            <person name="Nel W.J."/>
            <person name="Swalarsk-Parry B.S."/>
            <person name="Vaghefi N."/>
            <person name="Wilken P.M."/>
            <person name="An Z."/>
            <person name="de Beer Z.W."/>
            <person name="De Vos L."/>
            <person name="Chen L."/>
            <person name="Duong T.A."/>
            <person name="Gao Y."/>
            <person name="Hammerbacher A."/>
            <person name="Kikkert J.R."/>
            <person name="Li Y."/>
            <person name="Li H."/>
            <person name="Li K."/>
            <person name="Li Q."/>
            <person name="Liu X."/>
            <person name="Ma X."/>
            <person name="Naidoo K."/>
            <person name="Pethybridge S.J."/>
            <person name="Sun J."/>
            <person name="Steenkamp E.T."/>
            <person name="van der Nest M.A."/>
            <person name="van Wyk S."/>
            <person name="Wingfield M.J."/>
            <person name="Xiong C."/>
            <person name="Yue Q."/>
            <person name="Zhang X."/>
        </authorList>
    </citation>
    <scope>NUCLEOTIDE SEQUENCE [LARGE SCALE GENOMIC DNA]</scope>
    <source>
        <strain evidence="3 4">BP5796</strain>
    </source>
</reference>
<feature type="domain" description="Linalool dehydratase/isomerase" evidence="2">
    <location>
        <begin position="206"/>
        <end position="509"/>
    </location>
</feature>
<sequence>MAGKGLTKSYYQARTLLLYTGMSLIGLFLNQTSQSPKLKAAALGLLFPGAGLTAVATIPSLLFFILSTALIPLTLFAWFACGGVFFPLFLWSGTAALSATLAQETLFEPAAYAWPFLCIIGIGYITLSTYRANMAAEVERKSRNEWLIDQVYHNQTEASEVPAPGSRELDLQTLRFVQWFMELALTDENDWSYHNIIDQFQTSAIRYQLYETVYALGMYQAHYAPGYHGALSQAQRNVIHKSTKQEVMNYWKWESLFGKFNAYDWNPIKKDNIMVTGYILQAIGIYQNNTGDKCFEEKDCLEFCVTDKARFKADFQSINDAVYDNMSKNAYTLYPCEPNWHYTPCNLVAIGGVIASDRALKTNYGSKVSDSFQKNLEEEFTTRDGSILPIRSELTGFTIPGLCGVLTNAHNSFLCSASFPNIAHRNWALARRESVRYEADGRGKIINLVGADKIDPGNYKAGHGYSYAVFAASAAEFGDRKLNRDFLNQIDTELYPVYTTETGASRNKGLSTIGQATLLRARMGGYQDWHNMLNAGPPASALNGPLLVDAKFPDILVAKAYSHDGRGLELVLYNDKGAGSFTIGLDRLMPYAAYRGQAGQEFHASAQGTARISVKIDGRTRINIEPVA</sequence>
<dbReference type="AlphaFoldDB" id="A0A3D8RJZ3"/>
<comment type="caution">
    <text evidence="3">The sequence shown here is derived from an EMBL/GenBank/DDBJ whole genome shotgun (WGS) entry which is preliminary data.</text>
</comment>
<dbReference type="Pfam" id="PF18566">
    <property type="entry name" value="Ldi"/>
    <property type="match status" value="1"/>
</dbReference>